<feature type="compositionally biased region" description="Low complexity" evidence="1">
    <location>
        <begin position="203"/>
        <end position="217"/>
    </location>
</feature>
<evidence type="ECO:0000313" key="2">
    <source>
        <dbReference type="EMBL" id="WUG91794.1"/>
    </source>
</evidence>
<gene>
    <name evidence="2" type="ORF">OHB29_01315</name>
</gene>
<sequence>MVRPEAGAALRRCAECGGYAYGGGPACAVCRDLVDGIVEEEWAAFLRHWDVAGCEQETALAELVVAEPDRHDWRVVDAALDRLACTDCGDRLGRGPAGCHACDLAHGFRYAAIETDRPGVPPGNEHAVRVNVSVVRRPQVTSESEVLVRRLLLPLLLVGFLPTTEEAQRMSALVKASSPTRRVLVVEQFVARADLSRTRRAGRAAGSSPTSPGTPAASRHRSGPGRSR</sequence>
<keyword evidence="3" id="KW-1185">Reference proteome</keyword>
<accession>A0ABZ1NJC7</accession>
<dbReference type="RefSeq" id="WP_328336231.1">
    <property type="nucleotide sequence ID" value="NZ_CP107906.1"/>
</dbReference>
<name>A0ABZ1NJC7_STRVL</name>
<proteinExistence type="predicted"/>
<feature type="compositionally biased region" description="Basic residues" evidence="1">
    <location>
        <begin position="218"/>
        <end position="228"/>
    </location>
</feature>
<evidence type="ECO:0000313" key="3">
    <source>
        <dbReference type="Proteomes" id="UP001341259"/>
    </source>
</evidence>
<dbReference type="EMBL" id="CP107906">
    <property type="protein sequence ID" value="WUG91794.1"/>
    <property type="molecule type" value="Genomic_DNA"/>
</dbReference>
<evidence type="ECO:0000256" key="1">
    <source>
        <dbReference type="SAM" id="MobiDB-lite"/>
    </source>
</evidence>
<organism evidence="2 3">
    <name type="scientific">Streptomyces violaceus</name>
    <name type="common">Streptomyces venezuelae</name>
    <dbReference type="NCBI Taxonomy" id="1936"/>
    <lineage>
        <taxon>Bacteria</taxon>
        <taxon>Bacillati</taxon>
        <taxon>Actinomycetota</taxon>
        <taxon>Actinomycetes</taxon>
        <taxon>Kitasatosporales</taxon>
        <taxon>Streptomycetaceae</taxon>
        <taxon>Streptomyces</taxon>
    </lineage>
</organism>
<reference evidence="2 3" key="1">
    <citation type="submission" date="2022-10" db="EMBL/GenBank/DDBJ databases">
        <title>The complete genomes of actinobacterial strains from the NBC collection.</title>
        <authorList>
            <person name="Joergensen T.S."/>
            <person name="Alvarez Arevalo M."/>
            <person name="Sterndorff E.B."/>
            <person name="Faurdal D."/>
            <person name="Vuksanovic O."/>
            <person name="Mourched A.-S."/>
            <person name="Charusanti P."/>
            <person name="Shaw S."/>
            <person name="Blin K."/>
            <person name="Weber T."/>
        </authorList>
    </citation>
    <scope>NUCLEOTIDE SEQUENCE [LARGE SCALE GENOMIC DNA]</scope>
    <source>
        <strain evidence="2 3">NBC_00456</strain>
    </source>
</reference>
<feature type="region of interest" description="Disordered" evidence="1">
    <location>
        <begin position="196"/>
        <end position="228"/>
    </location>
</feature>
<protein>
    <submittedName>
        <fullName evidence="2">Uncharacterized protein</fullName>
    </submittedName>
</protein>
<dbReference type="Proteomes" id="UP001341259">
    <property type="component" value="Chromosome"/>
</dbReference>